<dbReference type="AlphaFoldDB" id="A0A0C2G8B4"/>
<evidence type="ECO:0000313" key="2">
    <source>
        <dbReference type="Proteomes" id="UP000054047"/>
    </source>
</evidence>
<reference evidence="1 2" key="1">
    <citation type="submission" date="2013-12" db="EMBL/GenBank/DDBJ databases">
        <title>Draft genome of the parsitic nematode Ancylostoma duodenale.</title>
        <authorList>
            <person name="Mitreva M."/>
        </authorList>
    </citation>
    <scope>NUCLEOTIDE SEQUENCE [LARGE SCALE GENOMIC DNA]</scope>
    <source>
        <strain evidence="1 2">Zhejiang</strain>
    </source>
</reference>
<dbReference type="Proteomes" id="UP000054047">
    <property type="component" value="Unassembled WGS sequence"/>
</dbReference>
<organism evidence="1 2">
    <name type="scientific">Ancylostoma duodenale</name>
    <dbReference type="NCBI Taxonomy" id="51022"/>
    <lineage>
        <taxon>Eukaryota</taxon>
        <taxon>Metazoa</taxon>
        <taxon>Ecdysozoa</taxon>
        <taxon>Nematoda</taxon>
        <taxon>Chromadorea</taxon>
        <taxon>Rhabditida</taxon>
        <taxon>Rhabditina</taxon>
        <taxon>Rhabditomorpha</taxon>
        <taxon>Strongyloidea</taxon>
        <taxon>Ancylostomatidae</taxon>
        <taxon>Ancylostomatinae</taxon>
        <taxon>Ancylostoma</taxon>
    </lineage>
</organism>
<proteinExistence type="predicted"/>
<protein>
    <submittedName>
        <fullName evidence="1">Uncharacterized protein</fullName>
    </submittedName>
</protein>
<sequence length="173" mass="19688">MAGQAASGVQRDHRDHLAWMAPSEHKDPQAYQDHLDQWGGSVILEHQALWEMLDRKDTMAHQVCLESLVRQHKGNVVKWVLQVPLVRQVPRGSQGKTEPRDHLGWMVKLETQAHRDGLGSLVWMDWRVHLGRRARMVVTPSTALVLSRPTNDQDSVCIMCHCRGGNDRDEPGK</sequence>
<gene>
    <name evidence="1" type="ORF">ANCDUO_12584</name>
</gene>
<dbReference type="EMBL" id="KN734639">
    <property type="protein sequence ID" value="KIH57225.1"/>
    <property type="molecule type" value="Genomic_DNA"/>
</dbReference>
<name>A0A0C2G8B4_9BILA</name>
<accession>A0A0C2G8B4</accession>
<keyword evidence="2" id="KW-1185">Reference proteome</keyword>
<evidence type="ECO:0000313" key="1">
    <source>
        <dbReference type="EMBL" id="KIH57225.1"/>
    </source>
</evidence>